<proteinExistence type="predicted"/>
<sequence>MANLAPNVVWKTGKTELITELLNLHASHSHNTTELNRRILVIGDFSGKRTRRIFKRKLKELLTCDKVGRIGIVVDADVLVKRVEEFHSCLEFALTAASMDYSIAYRAFDRSSGAQSLTDVFFDKASQKVIYSSSVRGPVDTFPYELFKAIPRITIIQFDSPAWPRPFYCKQDVFAHHLQKIKARILNDPKAGEIAEVRVKLEVLLCDFDGEQTSLLDFLFMYKDWSLTNLERIYLIDSMPAGTTSAPPGAALDAILGSLPFLTGVHYE</sequence>
<organism evidence="1 2">
    <name type="scientific">Panaeolus cyanescens</name>
    <dbReference type="NCBI Taxonomy" id="181874"/>
    <lineage>
        <taxon>Eukaryota</taxon>
        <taxon>Fungi</taxon>
        <taxon>Dikarya</taxon>
        <taxon>Basidiomycota</taxon>
        <taxon>Agaricomycotina</taxon>
        <taxon>Agaricomycetes</taxon>
        <taxon>Agaricomycetidae</taxon>
        <taxon>Agaricales</taxon>
        <taxon>Agaricineae</taxon>
        <taxon>Galeropsidaceae</taxon>
        <taxon>Panaeolus</taxon>
    </lineage>
</organism>
<evidence type="ECO:0000313" key="1">
    <source>
        <dbReference type="EMBL" id="PPQ75230.1"/>
    </source>
</evidence>
<comment type="caution">
    <text evidence="1">The sequence shown here is derived from an EMBL/GenBank/DDBJ whole genome shotgun (WGS) entry which is preliminary data.</text>
</comment>
<dbReference type="InParanoid" id="A0A409W9S1"/>
<dbReference type="Proteomes" id="UP000284842">
    <property type="component" value="Unassembled WGS sequence"/>
</dbReference>
<gene>
    <name evidence="1" type="ORF">CVT24_007658</name>
</gene>
<name>A0A409W9S1_9AGAR</name>
<keyword evidence="2" id="KW-1185">Reference proteome</keyword>
<reference evidence="1 2" key="1">
    <citation type="journal article" date="2018" name="Evol. Lett.">
        <title>Horizontal gene cluster transfer increased hallucinogenic mushroom diversity.</title>
        <authorList>
            <person name="Reynolds H.T."/>
            <person name="Vijayakumar V."/>
            <person name="Gluck-Thaler E."/>
            <person name="Korotkin H.B."/>
            <person name="Matheny P.B."/>
            <person name="Slot J.C."/>
        </authorList>
    </citation>
    <scope>NUCLEOTIDE SEQUENCE [LARGE SCALE GENOMIC DNA]</scope>
    <source>
        <strain evidence="1 2">2629</strain>
    </source>
</reference>
<evidence type="ECO:0000313" key="2">
    <source>
        <dbReference type="Proteomes" id="UP000284842"/>
    </source>
</evidence>
<accession>A0A409W9S1</accession>
<protein>
    <submittedName>
        <fullName evidence="1">Uncharacterized protein</fullName>
    </submittedName>
</protein>
<dbReference type="AlphaFoldDB" id="A0A409W9S1"/>
<dbReference type="EMBL" id="NHTK01005691">
    <property type="protein sequence ID" value="PPQ75230.1"/>
    <property type="molecule type" value="Genomic_DNA"/>
</dbReference>